<dbReference type="PROSITE" id="PS51840">
    <property type="entry name" value="C2_NT"/>
    <property type="match status" value="1"/>
</dbReference>
<feature type="coiled-coil region" evidence="1">
    <location>
        <begin position="505"/>
        <end position="617"/>
    </location>
</feature>
<feature type="region of interest" description="Disordered" evidence="2">
    <location>
        <begin position="153"/>
        <end position="195"/>
    </location>
</feature>
<evidence type="ECO:0000313" key="4">
    <source>
        <dbReference type="EMBL" id="KAF9608198.1"/>
    </source>
</evidence>
<feature type="domain" description="C2 NT-type" evidence="3">
    <location>
        <begin position="6"/>
        <end position="141"/>
    </location>
</feature>
<accession>A0A835LU25</accession>
<dbReference type="OrthoDB" id="2018427at2759"/>
<keyword evidence="5" id="KW-1185">Reference proteome</keyword>
<dbReference type="InterPro" id="IPR019448">
    <property type="entry name" value="NT-C2"/>
</dbReference>
<feature type="region of interest" description="Disordered" evidence="2">
    <location>
        <begin position="219"/>
        <end position="257"/>
    </location>
</feature>
<feature type="compositionally biased region" description="Basic and acidic residues" evidence="2">
    <location>
        <begin position="167"/>
        <end position="186"/>
    </location>
</feature>
<gene>
    <name evidence="4" type="ORF">IFM89_007820</name>
</gene>
<evidence type="ECO:0000259" key="3">
    <source>
        <dbReference type="PROSITE" id="PS51840"/>
    </source>
</evidence>
<evidence type="ECO:0000256" key="1">
    <source>
        <dbReference type="SAM" id="Coils"/>
    </source>
</evidence>
<name>A0A835LU25_9MAGN</name>
<sequence>MSRTTKWKLEKMKVKVVFRLQFHATHIPQTGWDKLSVSFIPVDLGKVTAKTSKSHVRNGTCKWGDPIYETTRLLQDTKTKQYDEKLYKLVVAMGSSRSSLLGEANINLADFADASKPSAVSLPLCGCSYESVLHVTVQLLTSKTGFREFEQQTELRERGLQTSTHHNARDGPSEKVNSKVRFHSESSEPPSLGEVEMTEDYADSGVGIDDISNTSESLCAEKHGSSTHENESLKSTISGDLSGIPFSQSPRLEKGDPSDHRLLAQGANDWVHGWSSDYSVDNDLVTAYEENSRLRGSLEMAESSILELKLEISSLQSHADELGVETQKCSQILAKEIASGEELAKEIFVLKSECSKFKDDFEQFKHSKSNPQLTGREIIQKDWVYLFQDLQMRWLQGLLTMEDKVSELHNKASLGEDERDFSFLNNDLKAFQHIMQDLRQDTINVTFMLNAKPTEQANAEEIGAVSVQEPVQFVSGDKLESMDKDQKPLEGVEQVSQEPYPLDAMIALREKITELQRELEESKAEQVNLARKLDQMECYYEAFIHELEENQKQMLEELQNLRNEHSSCLFTIASCNTQMEKMHEDMNEQLFRLSEERRELESVNNELEKRAISSETALERARWNSSIAVDQLQKDLELLSFQVLSMFKTNENLIKEAFADASQSCFQEYPEESLEAVDSCLHKNSAPFLQNQYNTRLQGSRSVVTSVSLQNELGRDSDVAKVIEEMKNVEVRENVEVVQRDSEDPDSSPPKTDSNFESNLEILDSDRFELLQCQNQNTKMERQLLSGKILLENCKKSLYLQEDLYQKAEAELVEMYLININLIVFSKVLEEAFGEASNEIKLMKEKMNELTRNLAQSTESEELLMLRLQTAQDDINTQRAFNETWSTKCDELTLQNQILEDKVQDISNENGVLTERITEFQRMITEQRTYESKYEVSIAENTELVNLLKKETAIKRRLQDEVSCMGDELKTLKAVVNEQSAVNGNLEETRSYLGDKLGDLRSTMISYCNQINDQSLLSSCVLHEVDSNDLINVISHLDELQGKTYEKILQLTREKSELEKQRDTAEVLVISSESELSLLRNKYEIDVKEIVNKLDVSNALVDKLQLELENVSNKLEAGIETEVRYAEQVEELSTGAAGLEAELQNVTKENRDLAQKILAFECLNEELERTKLTVINSARENQALVLSLRSCNEQSAHLSNEFSILKEQLRCVNDELNSERSLRVELAGAIADVTYELKIRNDQLISFEKEKAEVVHLKQLVSDLELEKSRVCHLLLQNEVCIRSADENASFFLLQVTDLETQLTASHEYFIAADVELICTRHQLHTRMQELVQQLESIDGCYRELHLKHLDVLTTLNGRISSEAQFVEENAKLLRVLDSLRSELEKSGNEKNALVNQNNVICAELEEYKIKEFTAERNGIQKYHQHECEIEQLKHLLFRSEELIDNLRSSRDEREITVTVLRSKLEEQRVRILSLEECENGVMILRNQKCELSQRLSEQILKTEEFKNLSLHLKELKDKAEAECLEVRDKREIDVPSVSMQDSLKIAFIREQCETKVQELRNQLYVSKKHGEEMLLKLNDVLNEVENRRKGEASHVKRNEELLLKILELETELQLILGDKREKAKYFDKLKAELECSLISLDCCREEKQKLQSSLQDCNDERTKNAVDLTSMMDRLKILASSSDTRKGEYCKACVVQSLSTGPVNGDAVCGGDDFQVPGQDGPTFKSENGISRQVIINQEDLRQLALINEHFKSQSLKSSMEHLHEELERMKSENLVSLPLDVHQFEPVFHGLQRQLLQLHKANEQLGNIFPLFNEFPGSGNAFERVLALEIELAEALQAKKKSKIHFQSSFLKQHTDEEAVFQSFRDINELIKDMLELKGRYVAVETELKEMHDRYSELSLQFAEVEGERQKLVMTLKNARSPKKASHPYRSTSASLEDHP</sequence>
<feature type="region of interest" description="Disordered" evidence="2">
    <location>
        <begin position="737"/>
        <end position="757"/>
    </location>
</feature>
<dbReference type="PANTHER" id="PTHR34452">
    <property type="entry name" value="MYOSIN HEAVY CHAIN-RELATED PROTEIN"/>
    <property type="match status" value="1"/>
</dbReference>
<feature type="coiled-coil region" evidence="1">
    <location>
        <begin position="1370"/>
        <end position="1397"/>
    </location>
</feature>
<feature type="compositionally biased region" description="Polar residues" evidence="2">
    <location>
        <begin position="233"/>
        <end position="250"/>
    </location>
</feature>
<dbReference type="EMBL" id="JADFTS010000004">
    <property type="protein sequence ID" value="KAF9608198.1"/>
    <property type="molecule type" value="Genomic_DNA"/>
</dbReference>
<feature type="coiled-coil region" evidence="1">
    <location>
        <begin position="1094"/>
        <end position="1170"/>
    </location>
</feature>
<feature type="compositionally biased region" description="Polar residues" evidence="2">
    <location>
        <begin position="1931"/>
        <end position="1942"/>
    </location>
</feature>
<keyword evidence="1" id="KW-0175">Coiled coil</keyword>
<proteinExistence type="predicted"/>
<dbReference type="Pfam" id="PF10358">
    <property type="entry name" value="NT-C2"/>
    <property type="match status" value="1"/>
</dbReference>
<dbReference type="Proteomes" id="UP000631114">
    <property type="component" value="Unassembled WGS sequence"/>
</dbReference>
<evidence type="ECO:0000256" key="2">
    <source>
        <dbReference type="SAM" id="MobiDB-lite"/>
    </source>
</evidence>
<feature type="coiled-coil region" evidence="1">
    <location>
        <begin position="1869"/>
        <end position="1910"/>
    </location>
</feature>
<evidence type="ECO:0000313" key="5">
    <source>
        <dbReference type="Proteomes" id="UP000631114"/>
    </source>
</evidence>
<dbReference type="PANTHER" id="PTHR34452:SF1">
    <property type="entry name" value="SPORULATION-SPECIFIC PROTEIN"/>
    <property type="match status" value="1"/>
</dbReference>
<organism evidence="4 5">
    <name type="scientific">Coptis chinensis</name>
    <dbReference type="NCBI Taxonomy" id="261450"/>
    <lineage>
        <taxon>Eukaryota</taxon>
        <taxon>Viridiplantae</taxon>
        <taxon>Streptophyta</taxon>
        <taxon>Embryophyta</taxon>
        <taxon>Tracheophyta</taxon>
        <taxon>Spermatophyta</taxon>
        <taxon>Magnoliopsida</taxon>
        <taxon>Ranunculales</taxon>
        <taxon>Ranunculaceae</taxon>
        <taxon>Coptidoideae</taxon>
        <taxon>Coptis</taxon>
    </lineage>
</organism>
<feature type="region of interest" description="Disordered" evidence="2">
    <location>
        <begin position="1919"/>
        <end position="1942"/>
    </location>
</feature>
<reference evidence="4 5" key="1">
    <citation type="submission" date="2020-10" db="EMBL/GenBank/DDBJ databases">
        <title>The Coptis chinensis genome and diversification of protoberbering-type alkaloids.</title>
        <authorList>
            <person name="Wang B."/>
            <person name="Shu S."/>
            <person name="Song C."/>
            <person name="Liu Y."/>
        </authorList>
    </citation>
    <scope>NUCLEOTIDE SEQUENCE [LARGE SCALE GENOMIC DNA]</scope>
    <source>
        <strain evidence="4">HL-2020</strain>
        <tissue evidence="4">Leaf</tissue>
    </source>
</reference>
<feature type="coiled-coil region" evidence="1">
    <location>
        <begin position="833"/>
        <end position="916"/>
    </location>
</feature>
<comment type="caution">
    <text evidence="4">The sequence shown here is derived from an EMBL/GenBank/DDBJ whole genome shotgun (WGS) entry which is preliminary data.</text>
</comment>
<protein>
    <recommendedName>
        <fullName evidence="3">C2 NT-type domain-containing protein</fullName>
    </recommendedName>
</protein>
<feature type="compositionally biased region" description="Basic and acidic residues" evidence="2">
    <location>
        <begin position="219"/>
        <end position="232"/>
    </location>
</feature>